<evidence type="ECO:0000313" key="2">
    <source>
        <dbReference type="Proteomes" id="UP000441333"/>
    </source>
</evidence>
<name>A0A6N6MAY6_9FLAO</name>
<comment type="caution">
    <text evidence="1">The sequence shown here is derived from an EMBL/GenBank/DDBJ whole genome shotgun (WGS) entry which is preliminary data.</text>
</comment>
<evidence type="ECO:0008006" key="3">
    <source>
        <dbReference type="Google" id="ProtNLM"/>
    </source>
</evidence>
<reference evidence="1 2" key="1">
    <citation type="submission" date="2019-09" db="EMBL/GenBank/DDBJ databases">
        <authorList>
            <person name="Cao W.R."/>
        </authorList>
    </citation>
    <scope>NUCLEOTIDE SEQUENCE [LARGE SCALE GENOMIC DNA]</scope>
    <source>
        <strain evidence="1 2">B1N29</strain>
    </source>
</reference>
<gene>
    <name evidence="1" type="ORF">F6U93_14305</name>
</gene>
<accession>A0A6N6MAY6</accession>
<dbReference type="AlphaFoldDB" id="A0A6N6MAY6"/>
<dbReference type="Proteomes" id="UP000441333">
    <property type="component" value="Unassembled WGS sequence"/>
</dbReference>
<sequence length="140" mass="16563">MVNILRNKRHRLGVKSNSDFPTYRMDLNNEQLEAMVHTFLMVMMADDAVFNLNMYNYIQEQFESLSFNIREAYVHKFAPKADEQAYEVLRELSDTQKVWFATAIYGMLYRLGDTPSELQAKQYNIVRKKALNTYMKEVTL</sequence>
<dbReference type="RefSeq" id="WP_150940907.1">
    <property type="nucleotide sequence ID" value="NZ_WAAT01000052.1"/>
</dbReference>
<protein>
    <recommendedName>
        <fullName evidence="3">TerB family tellurite resistance protein</fullName>
    </recommendedName>
</protein>
<organism evidence="1 2">
    <name type="scientific">Pseudotamlana haliotis</name>
    <dbReference type="NCBI Taxonomy" id="2614804"/>
    <lineage>
        <taxon>Bacteria</taxon>
        <taxon>Pseudomonadati</taxon>
        <taxon>Bacteroidota</taxon>
        <taxon>Flavobacteriia</taxon>
        <taxon>Flavobacteriales</taxon>
        <taxon>Flavobacteriaceae</taxon>
        <taxon>Pseudotamlana</taxon>
    </lineage>
</organism>
<evidence type="ECO:0000313" key="1">
    <source>
        <dbReference type="EMBL" id="KAB1066586.1"/>
    </source>
</evidence>
<proteinExistence type="predicted"/>
<dbReference type="EMBL" id="WAAT01000052">
    <property type="protein sequence ID" value="KAB1066586.1"/>
    <property type="molecule type" value="Genomic_DNA"/>
</dbReference>
<keyword evidence="2" id="KW-1185">Reference proteome</keyword>